<feature type="compositionally biased region" description="Basic residues" evidence="9">
    <location>
        <begin position="50"/>
        <end position="66"/>
    </location>
</feature>
<dbReference type="FunFam" id="4.10.280.10:FF:000030">
    <property type="entry name" value="Twist transcription factor"/>
    <property type="match status" value="1"/>
</dbReference>
<dbReference type="InterPro" id="IPR015789">
    <property type="entry name" value="Twist-rel_bHLH"/>
</dbReference>
<dbReference type="Gene3D" id="4.10.280.10">
    <property type="entry name" value="Helix-loop-helix DNA-binding domain"/>
    <property type="match status" value="1"/>
</dbReference>
<dbReference type="InterPro" id="IPR036638">
    <property type="entry name" value="HLH_DNA-bd_sf"/>
</dbReference>
<evidence type="ECO:0000313" key="11">
    <source>
        <dbReference type="EMBL" id="SVE70388.1"/>
    </source>
</evidence>
<proteinExistence type="evidence at transcript level"/>
<sequence length="287" mass="31913">MDTLSSFIKEEHLLHQQQHSDMLPLFGHHEYDESHMHHIQHENSLSPPNNHHHQYHHHQQKSRKRRSENSLDSDSGGSDHSGDSSVHHSSHHQQERDGGASCSKQRRLHQRHRSASNHIDHGSSSGGSNASPTLLNHLQHQDVQSQRVLANVRERQRTQSLNEAFSALRKIIPTLPSDKLSKIQTLKLAARYIDFLYQVLRTDDEGTVDSSSVLPSSGGHGSATVSPDTYNCAATSPDPQMIGHSTRNQGGNSGGHSSFLANECLSYAFSVWRMEGAWNSSQADVSS</sequence>
<evidence type="ECO:0000256" key="2">
    <source>
        <dbReference type="ARBA" id="ARBA00022782"/>
    </source>
</evidence>
<feature type="compositionally biased region" description="Basic residues" evidence="9">
    <location>
        <begin position="104"/>
        <end position="115"/>
    </location>
</feature>
<dbReference type="PANTHER" id="PTHR23349">
    <property type="entry name" value="BASIC HELIX-LOOP-HELIX TRANSCRIPTION FACTOR, TWIST"/>
    <property type="match status" value="1"/>
</dbReference>
<name>A0A4Y7LMB1_9CRUS</name>
<dbReference type="GO" id="GO:0030154">
    <property type="term" value="P:cell differentiation"/>
    <property type="evidence" value="ECO:0007669"/>
    <property type="project" value="UniProtKB-KW"/>
</dbReference>
<keyword evidence="6" id="KW-0539">Nucleus</keyword>
<evidence type="ECO:0000256" key="9">
    <source>
        <dbReference type="SAM" id="MobiDB-lite"/>
    </source>
</evidence>
<dbReference type="Pfam" id="PF00010">
    <property type="entry name" value="HLH"/>
    <property type="match status" value="1"/>
</dbReference>
<dbReference type="SMART" id="SM00353">
    <property type="entry name" value="HLH"/>
    <property type="match status" value="1"/>
</dbReference>
<dbReference type="EMBL" id="LR000769">
    <property type="protein sequence ID" value="SVE70388.1"/>
    <property type="molecule type" value="mRNA"/>
</dbReference>
<keyword evidence="2" id="KW-0221">Differentiation</keyword>
<keyword evidence="5" id="KW-0804">Transcription</keyword>
<dbReference type="GO" id="GO:0000981">
    <property type="term" value="F:DNA-binding transcription factor activity, RNA polymerase II-specific"/>
    <property type="evidence" value="ECO:0007669"/>
    <property type="project" value="TreeGrafter"/>
</dbReference>
<feature type="compositionally biased region" description="Basic and acidic residues" evidence="9">
    <location>
        <begin position="80"/>
        <end position="98"/>
    </location>
</feature>
<dbReference type="InterPro" id="IPR050283">
    <property type="entry name" value="E-box_TF_Regulators"/>
</dbReference>
<organism evidence="11">
    <name type="scientific">Daphnia similis</name>
    <dbReference type="NCBI Taxonomy" id="35528"/>
    <lineage>
        <taxon>Eukaryota</taxon>
        <taxon>Metazoa</taxon>
        <taxon>Ecdysozoa</taxon>
        <taxon>Arthropoda</taxon>
        <taxon>Crustacea</taxon>
        <taxon>Branchiopoda</taxon>
        <taxon>Diplostraca</taxon>
        <taxon>Cladocera</taxon>
        <taxon>Anomopoda</taxon>
        <taxon>Daphniidae</taxon>
        <taxon>Daphnia</taxon>
        <taxon>Daphnia similis group</taxon>
    </lineage>
</organism>
<evidence type="ECO:0000256" key="7">
    <source>
        <dbReference type="ARBA" id="ARBA00059086"/>
    </source>
</evidence>
<evidence type="ECO:0000256" key="4">
    <source>
        <dbReference type="ARBA" id="ARBA00023125"/>
    </source>
</evidence>
<dbReference type="GO" id="GO:0046983">
    <property type="term" value="F:protein dimerization activity"/>
    <property type="evidence" value="ECO:0007669"/>
    <property type="project" value="InterPro"/>
</dbReference>
<keyword evidence="3" id="KW-0805">Transcription regulation</keyword>
<evidence type="ECO:0000256" key="8">
    <source>
        <dbReference type="ARBA" id="ARBA00072365"/>
    </source>
</evidence>
<comment type="function">
    <text evidence="7">Involved in the establishment and dorsoventral patterning of germ layers in the embryo.</text>
</comment>
<evidence type="ECO:0000259" key="10">
    <source>
        <dbReference type="PROSITE" id="PS50888"/>
    </source>
</evidence>
<evidence type="ECO:0000256" key="3">
    <source>
        <dbReference type="ARBA" id="ARBA00023015"/>
    </source>
</evidence>
<protein>
    <recommendedName>
        <fullName evidence="8">Protein twist</fullName>
    </recommendedName>
</protein>
<gene>
    <name evidence="11" type="primary">EOG090X0511</name>
</gene>
<dbReference type="InterPro" id="IPR011598">
    <property type="entry name" value="bHLH_dom"/>
</dbReference>
<keyword evidence="1" id="KW-0217">Developmental protein</keyword>
<dbReference type="SUPFAM" id="SSF47459">
    <property type="entry name" value="HLH, helix-loop-helix DNA-binding domain"/>
    <property type="match status" value="1"/>
</dbReference>
<evidence type="ECO:0000256" key="1">
    <source>
        <dbReference type="ARBA" id="ARBA00022473"/>
    </source>
</evidence>
<feature type="domain" description="BHLH" evidence="10">
    <location>
        <begin position="145"/>
        <end position="196"/>
    </location>
</feature>
<keyword evidence="4" id="KW-0238">DNA-binding</keyword>
<feature type="region of interest" description="Disordered" evidence="9">
    <location>
        <begin position="37"/>
        <end position="134"/>
    </location>
</feature>
<feature type="region of interest" description="Disordered" evidence="9">
    <location>
        <begin position="207"/>
        <end position="230"/>
    </location>
</feature>
<evidence type="ECO:0000256" key="5">
    <source>
        <dbReference type="ARBA" id="ARBA00023163"/>
    </source>
</evidence>
<dbReference type="PROSITE" id="PS50888">
    <property type="entry name" value="BHLH"/>
    <property type="match status" value="1"/>
</dbReference>
<accession>A0A4Y7LMB1</accession>
<dbReference type="AlphaFoldDB" id="A0A4Y7LMB1"/>
<feature type="compositionally biased region" description="Polar residues" evidence="9">
    <location>
        <begin position="122"/>
        <end position="134"/>
    </location>
</feature>
<dbReference type="CDD" id="cd11464">
    <property type="entry name" value="bHLH_TS_TWIST"/>
    <property type="match status" value="1"/>
</dbReference>
<evidence type="ECO:0000256" key="6">
    <source>
        <dbReference type="ARBA" id="ARBA00023242"/>
    </source>
</evidence>
<dbReference type="PANTHER" id="PTHR23349:SF50">
    <property type="entry name" value="PROTEIN TWIST"/>
    <property type="match status" value="1"/>
</dbReference>
<reference evidence="11" key="1">
    <citation type="submission" date="2018-08" db="EMBL/GenBank/DDBJ databases">
        <authorList>
            <person name="Cornetti L."/>
        </authorList>
    </citation>
    <scope>NUCLEOTIDE SEQUENCE</scope>
    <source>
        <strain evidence="11">CA-CBC-31</strain>
    </source>
</reference>
<dbReference type="GO" id="GO:0000977">
    <property type="term" value="F:RNA polymerase II transcription regulatory region sequence-specific DNA binding"/>
    <property type="evidence" value="ECO:0007669"/>
    <property type="project" value="TreeGrafter"/>
</dbReference>